<evidence type="ECO:0000313" key="3">
    <source>
        <dbReference type="Proteomes" id="UP000325902"/>
    </source>
</evidence>
<feature type="region of interest" description="Disordered" evidence="1">
    <location>
        <begin position="1"/>
        <end position="23"/>
    </location>
</feature>
<dbReference type="EMBL" id="VCHE01000227">
    <property type="protein sequence ID" value="KAB2569095.1"/>
    <property type="molecule type" value="Genomic_DNA"/>
</dbReference>
<keyword evidence="3" id="KW-1185">Reference proteome</keyword>
<organism evidence="2 3">
    <name type="scientific">Lasiodiplodia theobromae</name>
    <dbReference type="NCBI Taxonomy" id="45133"/>
    <lineage>
        <taxon>Eukaryota</taxon>
        <taxon>Fungi</taxon>
        <taxon>Dikarya</taxon>
        <taxon>Ascomycota</taxon>
        <taxon>Pezizomycotina</taxon>
        <taxon>Dothideomycetes</taxon>
        <taxon>Dothideomycetes incertae sedis</taxon>
        <taxon>Botryosphaeriales</taxon>
        <taxon>Botryosphaeriaceae</taxon>
        <taxon>Lasiodiplodia</taxon>
    </lineage>
</organism>
<feature type="compositionally biased region" description="Polar residues" evidence="1">
    <location>
        <begin position="8"/>
        <end position="20"/>
    </location>
</feature>
<name>A0A5N5CUS7_9PEZI</name>
<evidence type="ECO:0000313" key="2">
    <source>
        <dbReference type="EMBL" id="KAB2569095.1"/>
    </source>
</evidence>
<protein>
    <submittedName>
        <fullName evidence="2">Uncharacterized protein</fullName>
    </submittedName>
</protein>
<proteinExistence type="predicted"/>
<dbReference type="AlphaFoldDB" id="A0A5N5CUS7"/>
<evidence type="ECO:0000256" key="1">
    <source>
        <dbReference type="SAM" id="MobiDB-lite"/>
    </source>
</evidence>
<accession>A0A5N5CUS7</accession>
<sequence>MSSKRVKQSASQDIPASLTSPAPDRLSGLEQQLFDMICKHVVNDEKNVFLNRAICALHCVSKTLHDKTSAWVCKSGIMMTEFGLDTLRRMANVPQVGPRIDCIKLFFPANKDFYRRTKMDELNKAVSILNECFVKFKNLRKIELKAIPVKIEDCEEEDPRVDTTDHFKWSISSLLDVVHTSGAHITELIYDEAVGSWAWVRDENEDEKGEEYLKYPPGALSSTQLSCLQNIEKFRVVDSNVLLNGTNWRFYTEEMLDEMPKLKELTITTPDKDEWLQQEGMRGVMESGVGYDIGSSNGQLFDTSYIGSDYSRVARDAWSNLFRTILDKTFLIKGRFGGLSHWFYAKDRPSRVAVRAAMCWEPDKSSELDSGDTEFAEVAKVRGLRSALEDGKEGMVMVRMK</sequence>
<reference evidence="2 3" key="1">
    <citation type="journal article" date="2019" name="Sci. Rep.">
        <title>A multi-omics analysis of the grapevine pathogen Lasiodiplodia theobromae reveals that temperature affects the expression of virulence- and pathogenicity-related genes.</title>
        <authorList>
            <person name="Felix C."/>
            <person name="Meneses R."/>
            <person name="Goncalves M.F.M."/>
            <person name="Tilleman L."/>
            <person name="Duarte A.S."/>
            <person name="Jorrin-Novo J.V."/>
            <person name="Van de Peer Y."/>
            <person name="Deforce D."/>
            <person name="Van Nieuwerburgh F."/>
            <person name="Esteves A.C."/>
            <person name="Alves A."/>
        </authorList>
    </citation>
    <scope>NUCLEOTIDE SEQUENCE [LARGE SCALE GENOMIC DNA]</scope>
    <source>
        <strain evidence="2 3">LA-SOL3</strain>
    </source>
</reference>
<gene>
    <name evidence="2" type="ORF">DBV05_g12226</name>
</gene>
<dbReference type="Proteomes" id="UP000325902">
    <property type="component" value="Unassembled WGS sequence"/>
</dbReference>
<comment type="caution">
    <text evidence="2">The sequence shown here is derived from an EMBL/GenBank/DDBJ whole genome shotgun (WGS) entry which is preliminary data.</text>
</comment>